<evidence type="ECO:0000256" key="1">
    <source>
        <dbReference type="ARBA" id="ARBA00004571"/>
    </source>
</evidence>
<dbReference type="SUPFAM" id="SSF49464">
    <property type="entry name" value="Carboxypeptidase regulatory domain-like"/>
    <property type="match status" value="1"/>
</dbReference>
<dbReference type="AlphaFoldDB" id="A0A2U2B5I8"/>
<dbReference type="Pfam" id="PF07715">
    <property type="entry name" value="Plug"/>
    <property type="match status" value="1"/>
</dbReference>
<dbReference type="SUPFAM" id="SSF56935">
    <property type="entry name" value="Porins"/>
    <property type="match status" value="1"/>
</dbReference>
<keyword evidence="2 7" id="KW-0813">Transport</keyword>
<keyword evidence="9" id="KW-0675">Receptor</keyword>
<dbReference type="PROSITE" id="PS52016">
    <property type="entry name" value="TONB_DEPENDENT_REC_3"/>
    <property type="match status" value="1"/>
</dbReference>
<dbReference type="Gene3D" id="2.170.130.10">
    <property type="entry name" value="TonB-dependent receptor, plug domain"/>
    <property type="match status" value="1"/>
</dbReference>
<name>A0A2U2B5I8_9BACT</name>
<evidence type="ECO:0000256" key="4">
    <source>
        <dbReference type="ARBA" id="ARBA00022692"/>
    </source>
</evidence>
<keyword evidence="5 7" id="KW-0472">Membrane</keyword>
<accession>A0A2U2B5I8</accession>
<dbReference type="InterPro" id="IPR008969">
    <property type="entry name" value="CarboxyPept-like_regulatory"/>
</dbReference>
<evidence type="ECO:0000313" key="10">
    <source>
        <dbReference type="Proteomes" id="UP000244956"/>
    </source>
</evidence>
<evidence type="ECO:0000256" key="3">
    <source>
        <dbReference type="ARBA" id="ARBA00022452"/>
    </source>
</evidence>
<organism evidence="9 10">
    <name type="scientific">Marinilabilia rubra</name>
    <dbReference type="NCBI Taxonomy" id="2162893"/>
    <lineage>
        <taxon>Bacteria</taxon>
        <taxon>Pseudomonadati</taxon>
        <taxon>Bacteroidota</taxon>
        <taxon>Bacteroidia</taxon>
        <taxon>Marinilabiliales</taxon>
        <taxon>Marinilabiliaceae</taxon>
        <taxon>Marinilabilia</taxon>
    </lineage>
</organism>
<keyword evidence="4 7" id="KW-0812">Transmembrane</keyword>
<dbReference type="GO" id="GO:0009279">
    <property type="term" value="C:cell outer membrane"/>
    <property type="evidence" value="ECO:0007669"/>
    <property type="project" value="UniProtKB-SubCell"/>
</dbReference>
<evidence type="ECO:0000313" key="9">
    <source>
        <dbReference type="EMBL" id="PWD98303.1"/>
    </source>
</evidence>
<dbReference type="InterPro" id="IPR012910">
    <property type="entry name" value="Plug_dom"/>
</dbReference>
<gene>
    <name evidence="9" type="ORF">DDZ16_16115</name>
</gene>
<keyword evidence="6 7" id="KW-0998">Cell outer membrane</keyword>
<dbReference type="InterPro" id="IPR023997">
    <property type="entry name" value="TonB-dep_OMP_SusC/RagA_CS"/>
</dbReference>
<proteinExistence type="inferred from homology"/>
<dbReference type="Gene3D" id="2.60.40.1120">
    <property type="entry name" value="Carboxypeptidase-like, regulatory domain"/>
    <property type="match status" value="1"/>
</dbReference>
<evidence type="ECO:0000256" key="7">
    <source>
        <dbReference type="PROSITE-ProRule" id="PRU01360"/>
    </source>
</evidence>
<protein>
    <submittedName>
        <fullName evidence="9">TonB-dependent receptor</fullName>
    </submittedName>
</protein>
<comment type="similarity">
    <text evidence="7">Belongs to the TonB-dependent receptor family.</text>
</comment>
<comment type="subcellular location">
    <subcellularLocation>
        <location evidence="1 7">Cell outer membrane</location>
        <topology evidence="1 7">Multi-pass membrane protein</topology>
    </subcellularLocation>
</comment>
<dbReference type="Gene3D" id="2.40.170.20">
    <property type="entry name" value="TonB-dependent receptor, beta-barrel domain"/>
    <property type="match status" value="1"/>
</dbReference>
<dbReference type="Proteomes" id="UP000244956">
    <property type="component" value="Unassembled WGS sequence"/>
</dbReference>
<comment type="caution">
    <text evidence="9">The sequence shown here is derived from an EMBL/GenBank/DDBJ whole genome shotgun (WGS) entry which is preliminary data.</text>
</comment>
<dbReference type="InterPro" id="IPR023996">
    <property type="entry name" value="TonB-dep_OMP_SusC/RagA"/>
</dbReference>
<dbReference type="OrthoDB" id="9768177at2"/>
<dbReference type="FunFam" id="2.170.130.10:FF:000003">
    <property type="entry name" value="SusC/RagA family TonB-linked outer membrane protein"/>
    <property type="match status" value="1"/>
</dbReference>
<evidence type="ECO:0000256" key="2">
    <source>
        <dbReference type="ARBA" id="ARBA00022448"/>
    </source>
</evidence>
<dbReference type="Pfam" id="PF13715">
    <property type="entry name" value="CarbopepD_reg_2"/>
    <property type="match status" value="1"/>
</dbReference>
<evidence type="ECO:0000256" key="6">
    <source>
        <dbReference type="ARBA" id="ARBA00023237"/>
    </source>
</evidence>
<dbReference type="NCBIfam" id="TIGR04056">
    <property type="entry name" value="OMP_RagA_SusC"/>
    <property type="match status" value="1"/>
</dbReference>
<dbReference type="InterPro" id="IPR036942">
    <property type="entry name" value="Beta-barrel_TonB_sf"/>
</dbReference>
<keyword evidence="10" id="KW-1185">Reference proteome</keyword>
<evidence type="ECO:0000256" key="5">
    <source>
        <dbReference type="ARBA" id="ARBA00023136"/>
    </source>
</evidence>
<evidence type="ECO:0000259" key="8">
    <source>
        <dbReference type="Pfam" id="PF07715"/>
    </source>
</evidence>
<keyword evidence="3 7" id="KW-1134">Transmembrane beta strand</keyword>
<feature type="domain" description="TonB-dependent receptor plug" evidence="8">
    <location>
        <begin position="126"/>
        <end position="231"/>
    </location>
</feature>
<dbReference type="InterPro" id="IPR037066">
    <property type="entry name" value="Plug_dom_sf"/>
</dbReference>
<dbReference type="NCBIfam" id="TIGR04057">
    <property type="entry name" value="SusC_RagA_signa"/>
    <property type="match status" value="1"/>
</dbReference>
<dbReference type="EMBL" id="QEWP01000016">
    <property type="protein sequence ID" value="PWD98303.1"/>
    <property type="molecule type" value="Genomic_DNA"/>
</dbReference>
<dbReference type="RefSeq" id="WP_109265513.1">
    <property type="nucleotide sequence ID" value="NZ_QEWP01000016.1"/>
</dbReference>
<reference evidence="9 10" key="1">
    <citation type="submission" date="2018-05" db="EMBL/GenBank/DDBJ databases">
        <title>Marinilabilia rubrum sp. nov., isolated from saltern sediment.</title>
        <authorList>
            <person name="Zhang R."/>
        </authorList>
    </citation>
    <scope>NUCLEOTIDE SEQUENCE [LARGE SCALE GENOMIC DNA]</scope>
    <source>
        <strain evidence="9 10">WTE16</strain>
    </source>
</reference>
<sequence>MKKNQESKSKILRKVLLTFLVFFAGTCFLHAQPITLTGTVTEAETGNTLPGVSVFIKGTTIGTITDSSGKYTLDVTSKAKTIVFSFVGMKTREIPIGEQRVIDVNLENDAIGLDEVVAVGYGSQKKLNLTGALSSVEEDELKGQPANNVASLLQGRMPGVTITQNTGQPGKEGITIRIRGVGTMNNSDPMVLVDGLESTMSDVNPADIESITTLKDASAASIYGTRAANGVILITTKRGKKGEPELNYNGYVGFQEPINLPHHLSSYEYAKLLNEGLANEGKSPQYSDEEIEAFRLGQAPNTDWLDLLLQGSGFTHNHNLSIRGGSKTSRYMISLGYYNQKGLVKNTNQDRYTARINFDSDLSSWLKFGINSSLSRREIVQPTNPFVGIGVDQFFRQANRIPNGIANKNGEGQFIKSHVDGNPIAWIEAGGQGVSMYSHALGSTFLEMFLAEGLSFKTMAGVDYSIDDGRTHVKSITYAGGIEQGPNSKEDYLGRTITTTLQGTLTYEKKFNNHSVKGMIGASKEEYASHTTKGYRKNFPSNALTDLNAGSTEGMNAEGWSEETALGSYFGRFNYDYMGKYLLESTLRRDASSKFAPDAREAFFPAFSAGWRVSEESFLASADWLYNLKLRGSWGQLGNHRTASYQYLSTISAGQGYPFGNAMQDGAAQTTANNPNISWETTTEWNVGFDAAAFDGLFTMGFDYYDRLTEDILTRIPVASPYGLSAPVSNIGAMSNKGVELQMSHNGNFGALNYGITAYGTYNKNEVVTYPNPSTGGLIRREGDPWEAYYGYEYIGKFQTDQEAAELPNRTGQEKAGDLRYKDQNNDGVIDSEDKIVIGTMQPKYTYGFTLQADYKNFDFNALFQGAADVYRTFNRELMWGLIDGANAQEKHLDRTIVENGRVVNEGYYPRILPNGYAINSALSTFSVMRSDYLRMKNITIGYTLPESITKNIVKKARIYFNGQNLLTITNFSDDADPEVSSGYAGYSYPQVSTFLFGIDVTF</sequence>
<dbReference type="InterPro" id="IPR039426">
    <property type="entry name" value="TonB-dep_rcpt-like"/>
</dbReference>